<evidence type="ECO:0000256" key="1">
    <source>
        <dbReference type="ARBA" id="ARBA00006336"/>
    </source>
</evidence>
<feature type="transmembrane region" description="Helical" evidence="3">
    <location>
        <begin position="786"/>
        <end position="808"/>
    </location>
</feature>
<dbReference type="Gene3D" id="3.40.50.850">
    <property type="entry name" value="Isochorismatase-like"/>
    <property type="match status" value="1"/>
</dbReference>
<keyword evidence="6" id="KW-1185">Reference proteome</keyword>
<dbReference type="AlphaFoldDB" id="A0AAD8Y192"/>
<dbReference type="GO" id="GO:0016787">
    <property type="term" value="F:hydrolase activity"/>
    <property type="evidence" value="ECO:0007669"/>
    <property type="project" value="UniProtKB-KW"/>
</dbReference>
<dbReference type="SUPFAM" id="SSF52499">
    <property type="entry name" value="Isochorismatase-like hydrolases"/>
    <property type="match status" value="1"/>
</dbReference>
<feature type="domain" description="Isochorismatase-like" evidence="4">
    <location>
        <begin position="9"/>
        <end position="201"/>
    </location>
</feature>
<dbReference type="Proteomes" id="UP001224775">
    <property type="component" value="Unassembled WGS sequence"/>
</dbReference>
<comment type="caution">
    <text evidence="5">The sequence shown here is derived from an EMBL/GenBank/DDBJ whole genome shotgun (WGS) entry which is preliminary data.</text>
</comment>
<comment type="similarity">
    <text evidence="1">Belongs to the isochorismatase family.</text>
</comment>
<dbReference type="SUPFAM" id="SSF103473">
    <property type="entry name" value="MFS general substrate transporter"/>
    <property type="match status" value="2"/>
</dbReference>
<evidence type="ECO:0000256" key="3">
    <source>
        <dbReference type="SAM" id="Phobius"/>
    </source>
</evidence>
<dbReference type="PANTHER" id="PTHR43540">
    <property type="entry name" value="PEROXYUREIDOACRYLATE/UREIDOACRYLATE AMIDOHYDROLASE-RELATED"/>
    <property type="match status" value="1"/>
</dbReference>
<feature type="transmembrane region" description="Helical" evidence="3">
    <location>
        <begin position="752"/>
        <end position="774"/>
    </location>
</feature>
<keyword evidence="2 5" id="KW-0378">Hydrolase</keyword>
<evidence type="ECO:0000313" key="6">
    <source>
        <dbReference type="Proteomes" id="UP001224775"/>
    </source>
</evidence>
<proteinExistence type="inferred from homology"/>
<organism evidence="5 6">
    <name type="scientific">Skeletonema marinoi</name>
    <dbReference type="NCBI Taxonomy" id="267567"/>
    <lineage>
        <taxon>Eukaryota</taxon>
        <taxon>Sar</taxon>
        <taxon>Stramenopiles</taxon>
        <taxon>Ochrophyta</taxon>
        <taxon>Bacillariophyta</taxon>
        <taxon>Coscinodiscophyceae</taxon>
        <taxon>Thalassiosirophycidae</taxon>
        <taxon>Thalassiosirales</taxon>
        <taxon>Skeletonemataceae</taxon>
        <taxon>Skeletonema</taxon>
        <taxon>Skeletonema marinoi-dohrnii complex</taxon>
    </lineage>
</organism>
<dbReference type="InterPro" id="IPR050272">
    <property type="entry name" value="Isochorismatase-like_hydrls"/>
</dbReference>
<dbReference type="EC" id="3.-.-.-" evidence="5"/>
<dbReference type="Gene3D" id="1.20.1250.20">
    <property type="entry name" value="MFS general substrate transporter like domains"/>
    <property type="match status" value="1"/>
</dbReference>
<reference evidence="5" key="1">
    <citation type="submission" date="2023-06" db="EMBL/GenBank/DDBJ databases">
        <title>Survivors Of The Sea: Transcriptome response of Skeletonema marinoi to long-term dormancy.</title>
        <authorList>
            <person name="Pinder M.I.M."/>
            <person name="Kourtchenko O."/>
            <person name="Robertson E.K."/>
            <person name="Larsson T."/>
            <person name="Maumus F."/>
            <person name="Osuna-Cruz C.M."/>
            <person name="Vancaester E."/>
            <person name="Stenow R."/>
            <person name="Vandepoele K."/>
            <person name="Ploug H."/>
            <person name="Bruchert V."/>
            <person name="Godhe A."/>
            <person name="Topel M."/>
        </authorList>
    </citation>
    <scope>NUCLEOTIDE SEQUENCE</scope>
    <source>
        <strain evidence="5">R05AC</strain>
    </source>
</reference>
<gene>
    <name evidence="5" type="ORF">QTG54_012415</name>
</gene>
<keyword evidence="3" id="KW-1133">Transmembrane helix</keyword>
<dbReference type="InterPro" id="IPR036380">
    <property type="entry name" value="Isochorismatase-like_sf"/>
</dbReference>
<accession>A0AAD8Y192</accession>
<feature type="transmembrane region" description="Helical" evidence="3">
    <location>
        <begin position="300"/>
        <end position="326"/>
    </location>
</feature>
<protein>
    <submittedName>
        <fullName evidence="5">Isochorismatase family protein</fullName>
        <ecNumber evidence="5">3.-.-.-</ecNumber>
    </submittedName>
</protein>
<dbReference type="EMBL" id="JATAAI010000027">
    <property type="protein sequence ID" value="KAK1736970.1"/>
    <property type="molecule type" value="Genomic_DNA"/>
</dbReference>
<name>A0AAD8Y192_9STRA</name>
<evidence type="ECO:0000313" key="5">
    <source>
        <dbReference type="EMBL" id="KAK1736970.1"/>
    </source>
</evidence>
<keyword evidence="3" id="KW-0472">Membrane</keyword>
<evidence type="ECO:0000259" key="4">
    <source>
        <dbReference type="Pfam" id="PF00857"/>
    </source>
</evidence>
<keyword evidence="3" id="KW-0812">Transmembrane</keyword>
<feature type="transmembrane region" description="Helical" evidence="3">
    <location>
        <begin position="716"/>
        <end position="740"/>
    </location>
</feature>
<evidence type="ECO:0000256" key="2">
    <source>
        <dbReference type="ARBA" id="ARBA00022801"/>
    </source>
</evidence>
<sequence>MSGSGSRAAILLLDFQNEFVKKGGKLHNDVADTMEKTGVLENVPKLVDFARKTDAMIIYSPVVMKESGTLTSSVARRQSTTFHSTEYSKQYGLFTENTWNCEIIHEVEPRNDDIILRDRSDFSAFEGTKLISELRDNNITHFFIMGFLTDACVYQTSMAAAKLLPEMSTYVIADGCAAKSLDKHEVALEKIANESVNVVSASEAESILAECAASSKQSFLDDSDEWLMIEKIFSAGGVGRNESMDVDILRSLIESLHSDSSILSTLTDSLEASGEKEISRAQMHKILFQRKHRSGFSENFPLLILMSYLPFLYSVSTRIPFIFIALEITQGRGRELWEVGVVLGTYQVSRALGNLIVVMFGGKDPFKRLQILLSCIALFGWSFLALFGRPSETSPFSFTPYLSETDGGGTGSIMPLFALFCVGLGETIVILQRSLMMETAKESPSGIMDESLVAQRFSYQYAFVSFGATCAFIVGGWLYTTIGYYSVCDFGMIIQALHLLGALVYLFLARNGKKSLKGDELDGNDLIRSVIYRFQAASVISKYSQDVANGTEHAMSSESQGLSDAAIKAKSDRVLNHSLGEMYRHFFLQKSDDVVCMEELLNSIESTQATGVNASLTSKRPTAMAIGKHKLSKLVLFLVKSKGQGRLTEREFVSFWGPRIYLSIYESSQEAKSVNVIWPYMRAVVATQAIAALCIGIFLSTALLSYTQRFPERCDAATVGLLLGIGEGAGVLVIFAKSYLSGRKYKESTNNLLLGILKAIVARPLNVPFVLFVASLCSMLFSVDNFIVAVTFQMIYSAVNDLAVSLMNELIGTSIPSEKFKYYQGIGQWLRRLGNMVTAILGPIFFGIDERLPFLFFGAIVFVWAVMLWFLMYMHADRIQQSIAYTSSESDEKDEGENKSCIAESVVEPFVPFLETSSTPWHVLEQRYYSLNKDRLEEELNSLKKASVDISLMEHRIRRIAAALEVEKDQRRALEDRMYARVSTTESEGTNAASNLEEVI</sequence>
<dbReference type="PANTHER" id="PTHR43540:SF16">
    <property type="entry name" value="ISOCHORISMATASE-LIKE DOMAIN-CONTAINING PROTEIN"/>
    <property type="match status" value="1"/>
</dbReference>
<feature type="transmembrane region" description="Helical" evidence="3">
    <location>
        <begin position="484"/>
        <end position="508"/>
    </location>
</feature>
<feature type="transmembrane region" description="Helical" evidence="3">
    <location>
        <begin position="458"/>
        <end position="478"/>
    </location>
</feature>
<feature type="transmembrane region" description="Helical" evidence="3">
    <location>
        <begin position="369"/>
        <end position="388"/>
    </location>
</feature>
<dbReference type="CDD" id="cd00431">
    <property type="entry name" value="cysteine_hydrolases"/>
    <property type="match status" value="1"/>
</dbReference>
<feature type="transmembrane region" description="Helical" evidence="3">
    <location>
        <begin position="854"/>
        <end position="873"/>
    </location>
</feature>
<dbReference type="InterPro" id="IPR036259">
    <property type="entry name" value="MFS_trans_sf"/>
</dbReference>
<dbReference type="Pfam" id="PF00857">
    <property type="entry name" value="Isochorismatase"/>
    <property type="match status" value="1"/>
</dbReference>
<feature type="transmembrane region" description="Helical" evidence="3">
    <location>
        <begin position="408"/>
        <end position="431"/>
    </location>
</feature>
<feature type="transmembrane region" description="Helical" evidence="3">
    <location>
        <begin position="683"/>
        <end position="704"/>
    </location>
</feature>
<feature type="transmembrane region" description="Helical" evidence="3">
    <location>
        <begin position="829"/>
        <end position="848"/>
    </location>
</feature>
<dbReference type="InterPro" id="IPR000868">
    <property type="entry name" value="Isochorismatase-like_dom"/>
</dbReference>